<keyword evidence="4" id="KW-1185">Reference proteome</keyword>
<dbReference type="Proteomes" id="UP001201812">
    <property type="component" value="Unassembled WGS sequence"/>
</dbReference>
<gene>
    <name evidence="3" type="ORF">DdX_15368</name>
</gene>
<evidence type="ECO:0000256" key="1">
    <source>
        <dbReference type="SAM" id="SignalP"/>
    </source>
</evidence>
<name>A0AAD4QUV4_9BILA</name>
<feature type="signal peptide" evidence="1">
    <location>
        <begin position="1"/>
        <end position="18"/>
    </location>
</feature>
<organism evidence="3 4">
    <name type="scientific">Ditylenchus destructor</name>
    <dbReference type="NCBI Taxonomy" id="166010"/>
    <lineage>
        <taxon>Eukaryota</taxon>
        <taxon>Metazoa</taxon>
        <taxon>Ecdysozoa</taxon>
        <taxon>Nematoda</taxon>
        <taxon>Chromadorea</taxon>
        <taxon>Rhabditida</taxon>
        <taxon>Tylenchina</taxon>
        <taxon>Tylenchomorpha</taxon>
        <taxon>Sphaerularioidea</taxon>
        <taxon>Anguinidae</taxon>
        <taxon>Anguininae</taxon>
        <taxon>Ditylenchus</taxon>
    </lineage>
</organism>
<proteinExistence type="predicted"/>
<dbReference type="EMBL" id="JAKKPZ010000095">
    <property type="protein sequence ID" value="KAI1702689.1"/>
    <property type="molecule type" value="Genomic_DNA"/>
</dbReference>
<comment type="caution">
    <text evidence="3">The sequence shown here is derived from an EMBL/GenBank/DDBJ whole genome shotgun (WGS) entry which is preliminary data.</text>
</comment>
<evidence type="ECO:0000313" key="3">
    <source>
        <dbReference type="EMBL" id="KAI1702689.1"/>
    </source>
</evidence>
<accession>A0AAD4QUV4</accession>
<dbReference type="InterPro" id="IPR002602">
    <property type="entry name" value="DB"/>
</dbReference>
<feature type="chain" id="PRO_5042020718" evidence="1">
    <location>
        <begin position="19"/>
        <end position="130"/>
    </location>
</feature>
<feature type="domain" description="Domain of unknown function DB" evidence="2">
    <location>
        <begin position="29"/>
        <end position="123"/>
    </location>
</feature>
<keyword evidence="1" id="KW-0732">Signal</keyword>
<dbReference type="AlphaFoldDB" id="A0AAD4QUV4"/>
<dbReference type="Pfam" id="PF01682">
    <property type="entry name" value="DB"/>
    <property type="match status" value="1"/>
</dbReference>
<protein>
    <submittedName>
        <fullName evidence="3">DB module domain-containing protein</fullName>
    </submittedName>
</protein>
<sequence length="130" mass="14234">MIALKISVFFLFLTVITAADPKDQPFRDCCVKRGVHEKFLDPSCTYTGIHAGKNPPLSKDLITDLPAIIECSADSKDNTECCKKAKVPAGCLGACNGSPPVELARFATCLTEPVEEQKKVLECYYQNAYN</sequence>
<evidence type="ECO:0000259" key="2">
    <source>
        <dbReference type="Pfam" id="PF01682"/>
    </source>
</evidence>
<evidence type="ECO:0000313" key="4">
    <source>
        <dbReference type="Proteomes" id="UP001201812"/>
    </source>
</evidence>
<reference evidence="3" key="1">
    <citation type="submission" date="2022-01" db="EMBL/GenBank/DDBJ databases">
        <title>Genome Sequence Resource for Two Populations of Ditylenchus destructor, the Migratory Endoparasitic Phytonematode.</title>
        <authorList>
            <person name="Zhang H."/>
            <person name="Lin R."/>
            <person name="Xie B."/>
        </authorList>
    </citation>
    <scope>NUCLEOTIDE SEQUENCE</scope>
    <source>
        <strain evidence="3">BazhouSP</strain>
    </source>
</reference>